<dbReference type="PANTHER" id="PTHR15341">
    <property type="entry name" value="SUN-COR STEROID HORMONE RECEPTOR CO-REPRESSOR"/>
    <property type="match status" value="1"/>
</dbReference>
<evidence type="ECO:0000313" key="9">
    <source>
        <dbReference type="Proteomes" id="UP000818624"/>
    </source>
</evidence>
<name>A0ABY8EKE6_MALFU</name>
<dbReference type="InterPro" id="IPR007146">
    <property type="entry name" value="Sas10/Utp3/C1D"/>
</dbReference>
<feature type="region of interest" description="Disordered" evidence="7">
    <location>
        <begin position="143"/>
        <end position="236"/>
    </location>
</feature>
<feature type="compositionally biased region" description="Basic and acidic residues" evidence="7">
    <location>
        <begin position="157"/>
        <end position="169"/>
    </location>
</feature>
<keyword evidence="3 6" id="KW-0698">rRNA processing</keyword>
<protein>
    <recommendedName>
        <fullName evidence="6">Exosome complex protein</fullName>
    </recommendedName>
</protein>
<evidence type="ECO:0000256" key="3">
    <source>
        <dbReference type="ARBA" id="ARBA00022552"/>
    </source>
</evidence>
<comment type="similarity">
    <text evidence="2 6">Belongs to the C1D family.</text>
</comment>
<evidence type="ECO:0000256" key="5">
    <source>
        <dbReference type="ARBA" id="ARBA00023242"/>
    </source>
</evidence>
<keyword evidence="4 6" id="KW-0694">RNA-binding</keyword>
<keyword evidence="5 6" id="KW-0539">Nucleus</keyword>
<dbReference type="Pfam" id="PF04000">
    <property type="entry name" value="Sas10_Utp3"/>
    <property type="match status" value="1"/>
</dbReference>
<dbReference type="PANTHER" id="PTHR15341:SF3">
    <property type="entry name" value="NUCLEAR NUCLEIC ACID-BINDING PROTEIN C1D"/>
    <property type="match status" value="1"/>
</dbReference>
<comment type="subcellular location">
    <subcellularLocation>
        <location evidence="1 6">Nucleus</location>
    </subcellularLocation>
</comment>
<sequence>MTSYAHTVNDPTSTISSLNEEVSALKTAVEATFNKPMAEILADLEGSDADARAQDANAVLHGRLTGAKLLVSAAYVFLDVIWMYLKSKGVDPKTHPVHMELERVHTYFAKLKKAENKDGEADNAGRSQRIDAAAASRMIAAAAGEKRKHTRFDEDEEKSRPAKEKKTKDPSATSEMSAKSKTKKTKKKEAASNLEAFAQDKLHQADVKATKDSEKSSKSKHKTDSDSKKKKKKKQA</sequence>
<accession>A0ABY8EKE6</accession>
<feature type="compositionally biased region" description="Basic and acidic residues" evidence="7">
    <location>
        <begin position="198"/>
        <end position="227"/>
    </location>
</feature>
<dbReference type="InterPro" id="IPR011082">
    <property type="entry name" value="Exosome-assoc_fac/DNA_repair"/>
</dbReference>
<evidence type="ECO:0000256" key="4">
    <source>
        <dbReference type="ARBA" id="ARBA00022884"/>
    </source>
</evidence>
<evidence type="ECO:0000256" key="7">
    <source>
        <dbReference type="SAM" id="MobiDB-lite"/>
    </source>
</evidence>
<evidence type="ECO:0000256" key="2">
    <source>
        <dbReference type="ARBA" id="ARBA00009154"/>
    </source>
</evidence>
<evidence type="ECO:0000313" key="8">
    <source>
        <dbReference type="EMBL" id="WFD46091.1"/>
    </source>
</evidence>
<comment type="function">
    <text evidence="6">Required for exosome-dependent processing of pre-rRNA and small nucleolar RNA (snRNA) precursors. Involved in processing of 35S pre-rRNA at the A0, A1 and A2 sites.</text>
</comment>
<keyword evidence="9" id="KW-1185">Reference proteome</keyword>
<evidence type="ECO:0000256" key="1">
    <source>
        <dbReference type="ARBA" id="ARBA00004123"/>
    </source>
</evidence>
<dbReference type="Proteomes" id="UP000818624">
    <property type="component" value="Chromosome 1"/>
</dbReference>
<evidence type="ECO:0000256" key="6">
    <source>
        <dbReference type="RuleBase" id="RU368003"/>
    </source>
</evidence>
<gene>
    <name evidence="8" type="ORF">GLX27_000720</name>
</gene>
<dbReference type="EMBL" id="CP046234">
    <property type="protein sequence ID" value="WFD46091.1"/>
    <property type="molecule type" value="Genomic_DNA"/>
</dbReference>
<proteinExistence type="inferred from homology"/>
<reference evidence="8 9" key="1">
    <citation type="journal article" date="2020" name="Elife">
        <title>Loss of centromere function drives karyotype evolution in closely related Malassezia species.</title>
        <authorList>
            <person name="Sankaranarayanan S.R."/>
            <person name="Ianiri G."/>
            <person name="Coelho M.A."/>
            <person name="Reza M.H."/>
            <person name="Thimmappa B.C."/>
            <person name="Ganguly P."/>
            <person name="Vadnala R.N."/>
            <person name="Sun S."/>
            <person name="Siddharthan R."/>
            <person name="Tellgren-Roth C."/>
            <person name="Dawson T.L."/>
            <person name="Heitman J."/>
            <person name="Sanyal K."/>
        </authorList>
    </citation>
    <scope>NUCLEOTIDE SEQUENCE [LARGE SCALE GENOMIC DNA]</scope>
    <source>
        <strain evidence="8">CBS14141</strain>
    </source>
</reference>
<organism evidence="8 9">
    <name type="scientific">Malassezia furfur</name>
    <name type="common">Pityriasis versicolor infection agent</name>
    <name type="synonym">Pityrosporum furfur</name>
    <dbReference type="NCBI Taxonomy" id="55194"/>
    <lineage>
        <taxon>Eukaryota</taxon>
        <taxon>Fungi</taxon>
        <taxon>Dikarya</taxon>
        <taxon>Basidiomycota</taxon>
        <taxon>Ustilaginomycotina</taxon>
        <taxon>Malasseziomycetes</taxon>
        <taxon>Malasseziales</taxon>
        <taxon>Malasseziaceae</taxon>
        <taxon>Malassezia</taxon>
    </lineage>
</organism>